<name>A0A381R0P4_9ZZZZ</name>
<keyword evidence="4" id="KW-0677">Repeat</keyword>
<evidence type="ECO:0000256" key="2">
    <source>
        <dbReference type="ARBA" id="ARBA00011375"/>
    </source>
</evidence>
<evidence type="ECO:0000256" key="6">
    <source>
        <dbReference type="ARBA" id="ARBA00023212"/>
    </source>
</evidence>
<sequence>VKYFSFFALLFLLISAIFSQDFEEIDSNLLNQNFEDTIIPLNKLNTEYPKNLEVLIRLSAAHHLLSEKVYDEAMDIYHLDKSLHYITEAIKIDSTNGQIHKWYALAYGKKIENANIRTQIEGSKIIAFYSTEAIKKLPDDPYCYNVMGQWHYRLADLGRVSRKLAQIIFEEPPEGSFEMAESYFKTSIALEPEYIGTYYWLGKTYQKLGKSDDALAVFRRGIKLLPPYKREEAMYKEMIKILEKNDRKKS</sequence>
<reference evidence="9" key="1">
    <citation type="submission" date="2018-05" db="EMBL/GenBank/DDBJ databases">
        <authorList>
            <person name="Lanie J.A."/>
            <person name="Ng W.-L."/>
            <person name="Kazmierczak K.M."/>
            <person name="Andrzejewski T.M."/>
            <person name="Davidsen T.M."/>
            <person name="Wayne K.J."/>
            <person name="Tettelin H."/>
            <person name="Glass J.I."/>
            <person name="Rusch D."/>
            <person name="Podicherti R."/>
            <person name="Tsui H.-C.T."/>
            <person name="Winkler M.E."/>
        </authorList>
    </citation>
    <scope>NUCLEOTIDE SEQUENCE</scope>
</reference>
<dbReference type="Gene3D" id="1.25.40.10">
    <property type="entry name" value="Tetratricopeptide repeat domain"/>
    <property type="match status" value="2"/>
</dbReference>
<comment type="subunit">
    <text evidence="2">Interacts with microtubules.</text>
</comment>
<dbReference type="SUPFAM" id="SSF48452">
    <property type="entry name" value="TPR-like"/>
    <property type="match status" value="1"/>
</dbReference>
<dbReference type="EMBL" id="UINC01001593">
    <property type="protein sequence ID" value="SUZ84398.1"/>
    <property type="molecule type" value="Genomic_DNA"/>
</dbReference>
<keyword evidence="6" id="KW-0206">Cytoskeleton</keyword>
<dbReference type="AlphaFoldDB" id="A0A381R0P4"/>
<dbReference type="GO" id="GO:0008017">
    <property type="term" value="F:microtubule binding"/>
    <property type="evidence" value="ECO:0007669"/>
    <property type="project" value="TreeGrafter"/>
</dbReference>
<evidence type="ECO:0000256" key="3">
    <source>
        <dbReference type="ARBA" id="ARBA00022490"/>
    </source>
</evidence>
<dbReference type="Pfam" id="PF21033">
    <property type="entry name" value="RMD1-3"/>
    <property type="match status" value="1"/>
</dbReference>
<dbReference type="GO" id="GO:0005876">
    <property type="term" value="C:spindle microtubule"/>
    <property type="evidence" value="ECO:0007669"/>
    <property type="project" value="TreeGrafter"/>
</dbReference>
<dbReference type="GO" id="GO:0005737">
    <property type="term" value="C:cytoplasm"/>
    <property type="evidence" value="ECO:0007669"/>
    <property type="project" value="TreeGrafter"/>
</dbReference>
<protein>
    <recommendedName>
        <fullName evidence="7">Regulator of microtubule dynamics protein 1</fullName>
    </recommendedName>
    <alternativeName>
        <fullName evidence="8">Protein FAM82B</fullName>
    </alternativeName>
</protein>
<feature type="non-terminal residue" evidence="9">
    <location>
        <position position="1"/>
    </location>
</feature>
<evidence type="ECO:0000256" key="8">
    <source>
        <dbReference type="ARBA" id="ARBA00041958"/>
    </source>
</evidence>
<dbReference type="InterPro" id="IPR049039">
    <property type="entry name" value="RMD1-3_a_helical_rpt"/>
</dbReference>
<dbReference type="InterPro" id="IPR019734">
    <property type="entry name" value="TPR_rpt"/>
</dbReference>
<dbReference type="PANTHER" id="PTHR16056:SF16">
    <property type="entry name" value="REGULATOR OF MICROTUBULE DYNAMICS PROTEIN 1"/>
    <property type="match status" value="1"/>
</dbReference>
<dbReference type="PANTHER" id="PTHR16056">
    <property type="entry name" value="REGULATOR OF MICROTUBULE DYNAMICS PROTEIN"/>
    <property type="match status" value="1"/>
</dbReference>
<organism evidence="9">
    <name type="scientific">marine metagenome</name>
    <dbReference type="NCBI Taxonomy" id="408172"/>
    <lineage>
        <taxon>unclassified sequences</taxon>
        <taxon>metagenomes</taxon>
        <taxon>ecological metagenomes</taxon>
    </lineage>
</organism>
<evidence type="ECO:0000256" key="7">
    <source>
        <dbReference type="ARBA" id="ARBA00039966"/>
    </source>
</evidence>
<keyword evidence="5" id="KW-0802">TPR repeat</keyword>
<accession>A0A381R0P4</accession>
<evidence type="ECO:0000256" key="5">
    <source>
        <dbReference type="ARBA" id="ARBA00022803"/>
    </source>
</evidence>
<dbReference type="GO" id="GO:0097431">
    <property type="term" value="C:mitotic spindle pole"/>
    <property type="evidence" value="ECO:0007669"/>
    <property type="project" value="TreeGrafter"/>
</dbReference>
<dbReference type="PROSITE" id="PS50005">
    <property type="entry name" value="TPR"/>
    <property type="match status" value="1"/>
</dbReference>
<evidence type="ECO:0000256" key="4">
    <source>
        <dbReference type="ARBA" id="ARBA00022737"/>
    </source>
</evidence>
<gene>
    <name evidence="9" type="ORF">METZ01_LOCUS37252</name>
</gene>
<proteinExistence type="predicted"/>
<keyword evidence="3" id="KW-0963">Cytoplasm</keyword>
<evidence type="ECO:0000313" key="9">
    <source>
        <dbReference type="EMBL" id="SUZ84398.1"/>
    </source>
</evidence>
<comment type="subcellular location">
    <subcellularLocation>
        <location evidence="1">Cytoplasm</location>
        <location evidence="1">Cytoskeleton</location>
    </subcellularLocation>
</comment>
<evidence type="ECO:0000256" key="1">
    <source>
        <dbReference type="ARBA" id="ARBA00004245"/>
    </source>
</evidence>
<dbReference type="InterPro" id="IPR011990">
    <property type="entry name" value="TPR-like_helical_dom_sf"/>
</dbReference>